<comment type="similarity">
    <text evidence="1">Belongs to the leucine-binding protein family.</text>
</comment>
<dbReference type="Gene3D" id="3.40.50.2300">
    <property type="match status" value="2"/>
</dbReference>
<dbReference type="PROSITE" id="PS51257">
    <property type="entry name" value="PROKAR_LIPOPROTEIN"/>
    <property type="match status" value="1"/>
</dbReference>
<dbReference type="AlphaFoldDB" id="A0A2T0ZW46"/>
<comment type="caution">
    <text evidence="5">The sequence shown here is derived from an EMBL/GenBank/DDBJ whole genome shotgun (WGS) entry which is preliminary data.</text>
</comment>
<sequence>MVRRPLYGAVAACAILAVVATGCGEKKTNSSSSSGSSGTPTIQPLEQITKEGKKVPEAAASTPADPAGDGKAKCSGVKLGFAGAQTGDNAALGINILNGMKTAVDKHNKANPDCQVEIAPFDTEGTPEKATQVAPSIVQDNSVIGLLGPAFSGESKAVDDQFNQAGLVSVTASATNPDLAKQGWKTFFRGLANDAVQGPAVAAYIKDSLKAKKVCVVKDDSDYGIGLAKEISDTLGSLVTCNEDVKTKQKEFSAVVNAIKSANVDVVFYSGYYAEASPFVQQLRQGGVKAKFMSADGVKDPEFVKGAGSAAKGAILSCPCGPADDTFAKSYGEATGGKVPGTYSVEGYDLATIMLKGIDSGAVTRPALLDYVKSYDGDGIARHYKWDNTGELAETNIWIYEVK</sequence>
<dbReference type="RefSeq" id="WP_202862628.1">
    <property type="nucleotide sequence ID" value="NZ_PVUE01000015.1"/>
</dbReference>
<evidence type="ECO:0000313" key="6">
    <source>
        <dbReference type="Proteomes" id="UP000237752"/>
    </source>
</evidence>
<protein>
    <submittedName>
        <fullName evidence="5">Amino acid/amide ABC transporter substrate-binding protein (HAAT family)</fullName>
    </submittedName>
</protein>
<proteinExistence type="inferred from homology"/>
<organism evidence="5 6">
    <name type="scientific">Antricoccus suffuscus</name>
    <dbReference type="NCBI Taxonomy" id="1629062"/>
    <lineage>
        <taxon>Bacteria</taxon>
        <taxon>Bacillati</taxon>
        <taxon>Actinomycetota</taxon>
        <taxon>Actinomycetes</taxon>
        <taxon>Geodermatophilales</taxon>
        <taxon>Antricoccaceae</taxon>
        <taxon>Antricoccus</taxon>
    </lineage>
</organism>
<feature type="chain" id="PRO_5038807830" evidence="3">
    <location>
        <begin position="21"/>
        <end position="403"/>
    </location>
</feature>
<evidence type="ECO:0000256" key="3">
    <source>
        <dbReference type="SAM" id="SignalP"/>
    </source>
</evidence>
<evidence type="ECO:0000256" key="2">
    <source>
        <dbReference type="ARBA" id="ARBA00022729"/>
    </source>
</evidence>
<dbReference type="PANTHER" id="PTHR47151:SF2">
    <property type="entry name" value="AMINO ACID BINDING PROTEIN"/>
    <property type="match status" value="1"/>
</dbReference>
<evidence type="ECO:0000259" key="4">
    <source>
        <dbReference type="Pfam" id="PF13458"/>
    </source>
</evidence>
<reference evidence="5 6" key="1">
    <citation type="submission" date="2018-03" db="EMBL/GenBank/DDBJ databases">
        <title>Genomic Encyclopedia of Archaeal and Bacterial Type Strains, Phase II (KMG-II): from individual species to whole genera.</title>
        <authorList>
            <person name="Goeker M."/>
        </authorList>
    </citation>
    <scope>NUCLEOTIDE SEQUENCE [LARGE SCALE GENOMIC DNA]</scope>
    <source>
        <strain evidence="5 6">DSM 100065</strain>
    </source>
</reference>
<dbReference type="CDD" id="cd06342">
    <property type="entry name" value="PBP1_ABC_LIVBP-like"/>
    <property type="match status" value="1"/>
</dbReference>
<evidence type="ECO:0000256" key="1">
    <source>
        <dbReference type="ARBA" id="ARBA00010062"/>
    </source>
</evidence>
<dbReference type="InterPro" id="IPR028082">
    <property type="entry name" value="Peripla_BP_I"/>
</dbReference>
<dbReference type="InterPro" id="IPR028081">
    <property type="entry name" value="Leu-bd"/>
</dbReference>
<keyword evidence="6" id="KW-1185">Reference proteome</keyword>
<gene>
    <name evidence="5" type="ORF">CLV47_1154</name>
</gene>
<keyword evidence="2 3" id="KW-0732">Signal</keyword>
<feature type="domain" description="Leucine-binding protein" evidence="4">
    <location>
        <begin position="77"/>
        <end position="403"/>
    </location>
</feature>
<dbReference type="Proteomes" id="UP000237752">
    <property type="component" value="Unassembled WGS sequence"/>
</dbReference>
<name>A0A2T0ZW46_9ACTN</name>
<evidence type="ECO:0000313" key="5">
    <source>
        <dbReference type="EMBL" id="PRZ40581.1"/>
    </source>
</evidence>
<feature type="signal peptide" evidence="3">
    <location>
        <begin position="1"/>
        <end position="20"/>
    </location>
</feature>
<accession>A0A2T0ZW46</accession>
<dbReference type="SUPFAM" id="SSF53822">
    <property type="entry name" value="Periplasmic binding protein-like I"/>
    <property type="match status" value="1"/>
</dbReference>
<dbReference type="Pfam" id="PF13458">
    <property type="entry name" value="Peripla_BP_6"/>
    <property type="match status" value="1"/>
</dbReference>
<dbReference type="PANTHER" id="PTHR47151">
    <property type="entry name" value="LEU/ILE/VAL-BINDING ABC TRANSPORTER SUBUNIT"/>
    <property type="match status" value="1"/>
</dbReference>
<dbReference type="EMBL" id="PVUE01000015">
    <property type="protein sequence ID" value="PRZ40581.1"/>
    <property type="molecule type" value="Genomic_DNA"/>
</dbReference>